<feature type="transmembrane region" description="Helical" evidence="1">
    <location>
        <begin position="41"/>
        <end position="69"/>
    </location>
</feature>
<feature type="transmembrane region" description="Helical" evidence="1">
    <location>
        <begin position="111"/>
        <end position="133"/>
    </location>
</feature>
<comment type="caution">
    <text evidence="2">The sequence shown here is derived from an EMBL/GenBank/DDBJ whole genome shotgun (WGS) entry which is preliminary data.</text>
</comment>
<evidence type="ECO:0000313" key="2">
    <source>
        <dbReference type="EMBL" id="MDO3383014.1"/>
    </source>
</evidence>
<dbReference type="RefSeq" id="WP_302713626.1">
    <property type="nucleotide sequence ID" value="NZ_JAULRT010000059.1"/>
</dbReference>
<keyword evidence="1" id="KW-1133">Transmembrane helix</keyword>
<name>A0ABT8TG15_9GAMM</name>
<reference evidence="2" key="1">
    <citation type="submission" date="2023-07" db="EMBL/GenBank/DDBJ databases">
        <title>Gilvimarinus algae sp. nov., isolated from the surface of Kelp.</title>
        <authorList>
            <person name="Sun Y.Y."/>
            <person name="Gong Y."/>
            <person name="Du Z.J."/>
        </authorList>
    </citation>
    <scope>NUCLEOTIDE SEQUENCE</scope>
    <source>
        <strain evidence="2">SDUM040014</strain>
    </source>
</reference>
<organism evidence="2 3">
    <name type="scientific">Gilvimarinus algae</name>
    <dbReference type="NCBI Taxonomy" id="3058037"/>
    <lineage>
        <taxon>Bacteria</taxon>
        <taxon>Pseudomonadati</taxon>
        <taxon>Pseudomonadota</taxon>
        <taxon>Gammaproteobacteria</taxon>
        <taxon>Cellvibrionales</taxon>
        <taxon>Cellvibrionaceae</taxon>
        <taxon>Gilvimarinus</taxon>
    </lineage>
</organism>
<feature type="transmembrane region" description="Helical" evidence="1">
    <location>
        <begin position="7"/>
        <end position="29"/>
    </location>
</feature>
<accession>A0ABT8TG15</accession>
<protein>
    <recommendedName>
        <fullName evidence="4">NADH dehydrogenase subunit 6</fullName>
    </recommendedName>
</protein>
<gene>
    <name evidence="2" type="ORF">QWI16_12615</name>
</gene>
<dbReference type="Proteomes" id="UP001168380">
    <property type="component" value="Unassembled WGS sequence"/>
</dbReference>
<dbReference type="EMBL" id="JAULRT010000059">
    <property type="protein sequence ID" value="MDO3383014.1"/>
    <property type="molecule type" value="Genomic_DNA"/>
</dbReference>
<keyword evidence="1" id="KW-0812">Transmembrane</keyword>
<sequence>MKEYFKIVASIVISLLALSTCFSILIGASEWYGGRDYEAMIFPYIVAIVGLIFFGVLGSAFWFSFLVLISGIKSYSFRGHVVSACLSTIVTVFLVSFLASGADFSQFLVGLYFYIVVIPVVASSLLVLWFLYFRGRR</sequence>
<keyword evidence="3" id="KW-1185">Reference proteome</keyword>
<keyword evidence="1" id="KW-0472">Membrane</keyword>
<evidence type="ECO:0000256" key="1">
    <source>
        <dbReference type="SAM" id="Phobius"/>
    </source>
</evidence>
<evidence type="ECO:0000313" key="3">
    <source>
        <dbReference type="Proteomes" id="UP001168380"/>
    </source>
</evidence>
<evidence type="ECO:0008006" key="4">
    <source>
        <dbReference type="Google" id="ProtNLM"/>
    </source>
</evidence>
<feature type="transmembrane region" description="Helical" evidence="1">
    <location>
        <begin position="81"/>
        <end position="99"/>
    </location>
</feature>
<proteinExistence type="predicted"/>